<evidence type="ECO:0000256" key="4">
    <source>
        <dbReference type="ARBA" id="ARBA00022989"/>
    </source>
</evidence>
<evidence type="ECO:0000313" key="10">
    <source>
        <dbReference type="RefSeq" id="XP_014670106.1"/>
    </source>
</evidence>
<reference evidence="10" key="1">
    <citation type="submission" date="2025-08" db="UniProtKB">
        <authorList>
            <consortium name="RefSeq"/>
        </authorList>
    </citation>
    <scope>IDENTIFICATION</scope>
</reference>
<evidence type="ECO:0000256" key="7">
    <source>
        <dbReference type="SAM" id="MobiDB-lite"/>
    </source>
</evidence>
<dbReference type="InterPro" id="IPR039797">
    <property type="entry name" value="Pecanex"/>
</dbReference>
<evidence type="ECO:0000259" key="8">
    <source>
        <dbReference type="Pfam" id="PF05041"/>
    </source>
</evidence>
<dbReference type="InterPro" id="IPR007735">
    <property type="entry name" value="Pecanex_C"/>
</dbReference>
<feature type="transmembrane region" description="Helical" evidence="6">
    <location>
        <begin position="318"/>
        <end position="338"/>
    </location>
</feature>
<keyword evidence="5 6" id="KW-0472">Membrane</keyword>
<protein>
    <recommendedName>
        <fullName evidence="6">Pecanex-like protein</fullName>
    </recommendedName>
</protein>
<evidence type="ECO:0000313" key="9">
    <source>
        <dbReference type="Proteomes" id="UP000695022"/>
    </source>
</evidence>
<dbReference type="Proteomes" id="UP000695022">
    <property type="component" value="Unplaced"/>
</dbReference>
<feature type="transmembrane region" description="Helical" evidence="6">
    <location>
        <begin position="292"/>
        <end position="311"/>
    </location>
</feature>
<feature type="transmembrane region" description="Helical" evidence="6">
    <location>
        <begin position="36"/>
        <end position="60"/>
    </location>
</feature>
<accession>A0ABM1ED35</accession>
<feature type="transmembrane region" description="Helical" evidence="6">
    <location>
        <begin position="389"/>
        <end position="410"/>
    </location>
</feature>
<dbReference type="GeneID" id="106811090"/>
<evidence type="ECO:0000256" key="1">
    <source>
        <dbReference type="ARBA" id="ARBA00004141"/>
    </source>
</evidence>
<dbReference type="RefSeq" id="XP_014670106.1">
    <property type="nucleotide sequence ID" value="XM_014814620.1"/>
</dbReference>
<sequence length="1199" mass="130024">MHLQVLNPYKREFFWKRFPQTLLGGVRLNVGYRVPWYVYFVQVALFFTPALIGGACTAAAECGAARWHVAAAVCGGAVAIYSVALQVYARVVRRRIVTPLRVAKSNLLADEDEVSFASPWAPETARFVIAAKAHWASVVAHGALAGAAAALTMLFLLPSRLSGLYASTGATVVLLTLGWLTLCVALYALVVSRPPEPAVYAAADRLEIACTLRVVYVLCVVVVDAAMCFQPGIEHMTSASHWTLSSALHIAFPFLPLLWAVGMLPPPDALFLWLLEQTVVLLLGGSPMATDLRLIVTFVLSVGSVVIVCYMPSVLASLLVGACLGYLLSLDLFCLRLRRNTAADSTSGFMWKFGPKEAGFHLVMLGLTATAAWFGSAPPGTAINKDYRFHAVVTFIGFLIKALLVISHILDNSQQVYVAFALFRNCMFPSILASETAFLRRKRYLGFIGYARRLIISGVGPLLMVFYIAALSSAAPLPPPQPSLPALLYALGVARSLRNVWQNTHQAMLEFCRLHVIALIAELAPSLLTLSHALASWTDLYDGVKLLCIGVVIHRVSQLALKLYLYFVLLGHACADRKTRVAAILPVVVGNAVFFPVVLAVVAATVVLSAPLLPVFTLPAFIVGFPRPLKFWPDAAGSSFNRNEDTVYYQQLVAPLAAAMSNAIANGSVGDAGPGSHYLARFQDRLVWMHVLERGYGYRILSIKGLQLEKTSCQCFLIYMLVGQCFVQSLLWVLLHHITIGQYKDIPDIDGADVKNAKTDATTDPDDSPKHPRPPSSPRAASAICVERSQSSRSFPNSVWSDDDTFHDEAATKPHAAVATNYGGAPDSADTTVALLRELRGLGSDDVDVRHSRHDVLNSAPFGSAMQVAPPSGAPAGGRVTDAEPAFAHPHATPPRWTDGVGGFGLPARDAETPKTDAKHHLDALEMTLFSASKLPPAMPARWRQMPVRAGDCAGVAPTAGWYEHVVDSLHTSGASTETVAALQRDADAREIYSHVALSCYAVVNRLGTAGASLAELGASHVHKCFRGDVPWSPALDWVRQDEVLFALIIKAYRYAVKLMYIQGSLGPLDDMAELEHYLHEFDCDTYIGQETSAEWADAISAGKKHLFSLGYNNLENVYTGRVLTRQPTAVKVGQLNSEAVRGLWASLSLELLYFTNDDEERYSIQALPLLLRNLTVQSAAPPLGYPVYSSPPLHVPAL</sequence>
<feature type="transmembrane region" description="Helical" evidence="6">
    <location>
        <begin position="163"/>
        <end position="190"/>
    </location>
</feature>
<evidence type="ECO:0000256" key="5">
    <source>
        <dbReference type="ARBA" id="ARBA00023136"/>
    </source>
</evidence>
<comment type="similarity">
    <text evidence="2 6">Belongs to the pecanex family.</text>
</comment>
<feature type="region of interest" description="Disordered" evidence="7">
    <location>
        <begin position="754"/>
        <end position="801"/>
    </location>
</feature>
<feature type="transmembrane region" description="Helical" evidence="6">
    <location>
        <begin position="513"/>
        <end position="537"/>
    </location>
</feature>
<feature type="transmembrane region" description="Helical" evidence="6">
    <location>
        <begin position="358"/>
        <end position="377"/>
    </location>
</feature>
<dbReference type="PANTHER" id="PTHR12372:SF6">
    <property type="entry name" value="PECANEX-LIKE PROTEIN 4"/>
    <property type="match status" value="1"/>
</dbReference>
<feature type="transmembrane region" description="Helical" evidence="6">
    <location>
        <begin position="211"/>
        <end position="233"/>
    </location>
</feature>
<feature type="compositionally biased region" description="Polar residues" evidence="7">
    <location>
        <begin position="788"/>
        <end position="800"/>
    </location>
</feature>
<evidence type="ECO:0000256" key="6">
    <source>
        <dbReference type="RuleBase" id="RU367089"/>
    </source>
</evidence>
<dbReference type="Pfam" id="PF05041">
    <property type="entry name" value="Pecanex_C"/>
    <property type="match status" value="1"/>
</dbReference>
<feature type="transmembrane region" description="Helical" evidence="6">
    <location>
        <begin position="66"/>
        <end position="89"/>
    </location>
</feature>
<feature type="domain" description="Pecanex C-terminal" evidence="8">
    <location>
        <begin position="1021"/>
        <end position="1192"/>
    </location>
</feature>
<dbReference type="PANTHER" id="PTHR12372">
    <property type="entry name" value="PECANEX"/>
    <property type="match status" value="1"/>
</dbReference>
<keyword evidence="3 6" id="KW-0812">Transmembrane</keyword>
<evidence type="ECO:0000256" key="3">
    <source>
        <dbReference type="ARBA" id="ARBA00022692"/>
    </source>
</evidence>
<feature type="transmembrane region" description="Helical" evidence="6">
    <location>
        <begin position="581"/>
        <end position="602"/>
    </location>
</feature>
<proteinExistence type="inferred from homology"/>
<feature type="transmembrane region" description="Helical" evidence="6">
    <location>
        <begin position="543"/>
        <end position="569"/>
    </location>
</feature>
<name>A0ABM1ED35_PRICU</name>
<gene>
    <name evidence="10" type="primary">LOC106811090</name>
</gene>
<feature type="transmembrane region" description="Helical" evidence="6">
    <location>
        <begin position="135"/>
        <end position="157"/>
    </location>
</feature>
<comment type="subcellular location">
    <subcellularLocation>
        <location evidence="1 6">Membrane</location>
        <topology evidence="1 6">Multi-pass membrane protein</topology>
    </subcellularLocation>
</comment>
<feature type="transmembrane region" description="Helical" evidence="6">
    <location>
        <begin position="454"/>
        <end position="477"/>
    </location>
</feature>
<evidence type="ECO:0000256" key="2">
    <source>
        <dbReference type="ARBA" id="ARBA00010170"/>
    </source>
</evidence>
<feature type="transmembrane region" description="Helical" evidence="6">
    <location>
        <begin position="483"/>
        <end position="501"/>
    </location>
</feature>
<organism evidence="9 10">
    <name type="scientific">Priapulus caudatus</name>
    <name type="common">Priapulid worm</name>
    <dbReference type="NCBI Taxonomy" id="37621"/>
    <lineage>
        <taxon>Eukaryota</taxon>
        <taxon>Metazoa</taxon>
        <taxon>Ecdysozoa</taxon>
        <taxon>Scalidophora</taxon>
        <taxon>Priapulida</taxon>
        <taxon>Priapulimorpha</taxon>
        <taxon>Priapulimorphida</taxon>
        <taxon>Priapulidae</taxon>
        <taxon>Priapulus</taxon>
    </lineage>
</organism>
<keyword evidence="4 6" id="KW-1133">Transmembrane helix</keyword>
<keyword evidence="9" id="KW-1185">Reference proteome</keyword>